<protein>
    <recommendedName>
        <fullName evidence="4">UrcA family protein</fullName>
    </recommendedName>
</protein>
<dbReference type="RefSeq" id="WP_301642048.1">
    <property type="nucleotide sequence ID" value="NZ_CP098494.1"/>
</dbReference>
<evidence type="ECO:0000313" key="3">
    <source>
        <dbReference type="Proteomes" id="UP001056619"/>
    </source>
</evidence>
<keyword evidence="3" id="KW-1185">Reference proteome</keyword>
<dbReference type="EMBL" id="CP098494">
    <property type="protein sequence ID" value="USA61375.1"/>
    <property type="molecule type" value="Genomic_DNA"/>
</dbReference>
<organism evidence="2 3">
    <name type="scientific">Qipengyuania citrea</name>
    <dbReference type="NCBI Taxonomy" id="225971"/>
    <lineage>
        <taxon>Bacteria</taxon>
        <taxon>Pseudomonadati</taxon>
        <taxon>Pseudomonadota</taxon>
        <taxon>Alphaproteobacteria</taxon>
        <taxon>Sphingomonadales</taxon>
        <taxon>Erythrobacteraceae</taxon>
        <taxon>Qipengyuania</taxon>
    </lineage>
</organism>
<evidence type="ECO:0000256" key="1">
    <source>
        <dbReference type="SAM" id="SignalP"/>
    </source>
</evidence>
<feature type="chain" id="PRO_5045071180" description="UrcA family protein" evidence="1">
    <location>
        <begin position="25"/>
        <end position="120"/>
    </location>
</feature>
<evidence type="ECO:0008006" key="4">
    <source>
        <dbReference type="Google" id="ProtNLM"/>
    </source>
</evidence>
<reference evidence="2 3" key="1">
    <citation type="submission" date="2022-06" db="EMBL/GenBank/DDBJ databases">
        <authorList>
            <person name="Liu G."/>
        </authorList>
    </citation>
    <scope>NUCLEOTIDE SEQUENCE [LARGE SCALE GENOMIC DNA]</scope>
    <source>
        <strain evidence="2 3">E4</strain>
    </source>
</reference>
<evidence type="ECO:0000313" key="2">
    <source>
        <dbReference type="EMBL" id="USA61375.1"/>
    </source>
</evidence>
<keyword evidence="1" id="KW-0732">Signal</keyword>
<gene>
    <name evidence="2" type="ORF">NCF85_15165</name>
</gene>
<proteinExistence type="predicted"/>
<feature type="signal peptide" evidence="1">
    <location>
        <begin position="1"/>
        <end position="24"/>
    </location>
</feature>
<sequence>MIWKTIFVVFIAFAGMFSPVPALSQSEPEVESPTDKVCLVRGSMEEMRGAQGVRIIVDRDDTATFVARGFRDVSCSGFTTSFQKASDHMCQLSALKNQQLENDFLALHGVTPTELCALSR</sequence>
<accession>A0ABY4U5I8</accession>
<name>A0ABY4U5I8_9SPHN</name>
<dbReference type="Proteomes" id="UP001056619">
    <property type="component" value="Chromosome"/>
</dbReference>